<dbReference type="SUPFAM" id="SSF47090">
    <property type="entry name" value="PGBD-like"/>
    <property type="match status" value="3"/>
</dbReference>
<dbReference type="InterPro" id="IPR036365">
    <property type="entry name" value="PGBD-like_sf"/>
</dbReference>
<dbReference type="CDD" id="cd00063">
    <property type="entry name" value="FN3"/>
    <property type="match status" value="1"/>
</dbReference>
<dbReference type="Proteomes" id="UP000034044">
    <property type="component" value="Unassembled WGS sequence"/>
</dbReference>
<evidence type="ECO:0000313" key="2">
    <source>
        <dbReference type="EMBL" id="KKQ21544.1"/>
    </source>
</evidence>
<proteinExistence type="predicted"/>
<dbReference type="InterPro" id="IPR036366">
    <property type="entry name" value="PGBDSf"/>
</dbReference>
<dbReference type="Gene3D" id="2.60.120.200">
    <property type="match status" value="1"/>
</dbReference>
<dbReference type="Gene3D" id="2.60.40.10">
    <property type="entry name" value="Immunoglobulins"/>
    <property type="match status" value="1"/>
</dbReference>
<dbReference type="Pfam" id="PF13385">
    <property type="entry name" value="Laminin_G_3"/>
    <property type="match status" value="1"/>
</dbReference>
<evidence type="ECO:0000259" key="1">
    <source>
        <dbReference type="PROSITE" id="PS50853"/>
    </source>
</evidence>
<dbReference type="Gene3D" id="3.20.20.80">
    <property type="entry name" value="Glycosidases"/>
    <property type="match status" value="2"/>
</dbReference>
<dbReference type="Pfam" id="PF01471">
    <property type="entry name" value="PG_binding_1"/>
    <property type="match status" value="3"/>
</dbReference>
<dbReference type="Gene3D" id="1.10.101.10">
    <property type="entry name" value="PGBD-like superfamily/PGBD"/>
    <property type="match status" value="3"/>
</dbReference>
<accession>A0A0G0IBB3</accession>
<dbReference type="InterPro" id="IPR036116">
    <property type="entry name" value="FN3_sf"/>
</dbReference>
<dbReference type="EMBL" id="LBSR01000018">
    <property type="protein sequence ID" value="KKQ21544.1"/>
    <property type="molecule type" value="Genomic_DNA"/>
</dbReference>
<comment type="caution">
    <text evidence="2">The sequence shown here is derived from an EMBL/GenBank/DDBJ whole genome shotgun (WGS) entry which is preliminary data.</text>
</comment>
<sequence>MPKKLLTIARSIRKNKLIFSVFCVVFLIFVFADYKIQAAPITVTFQEGVNGYSGTVDNTLRSLTDHNYGASGLGIRSDYRPIIKFDLSQIPTDSIISQCDLGFYTNLQYSSLSQTGNAYLLTESWTEGSIGGAVQNGSSDWYHRQHDASLWTAEGGTYDNNLINSVTVNDINQWFTLDLLSACQKWINQGFANNGIIIIWNGGNRWAAGSEDTNLSLRPKLTITYSSAGSQDIISPVRSGGSPSGTLSAGTNSTTLSLITNENASCKYSATSNTPYSLMTGAFSTVDSISHSAIISGLVDGSSYTYYVRCQDTSGNINADDYAIYFLINTVVSGLDIPIIYLKFDEGSGSTAIDSSGGGNSGTIVGATWVNGKSGQALDFKNSGNYVSVNIPSNFNFNEGTISFWYKPNYDTNNTIGVIHTLFIVGPNSYTAGRVQIWNNREYQPIRISHVTDILSYTHLSVGNWYQIVYTWDSASGQKNYYLNGIANVSASSSSWIANTAPTEIYIGKNANQDSIANGVIDEVRVYNKALNSIEVQKIYTETISPAPVIADTQAPSVPSNLKATAVFSSQIDLSWSVSTDNVGVTGYKIFRNDIQIATSSSAVYSDLGLTPSTNYAYTVSAYDSANNNSLKSSVANTVTYSTTATNTDNYGGCTNCGLNGTATGFFHIEKISNRWWIITPLGNPIIVFAPSGIDTVDIGGSGGFLAYEAVYLKDASNNFSSNLKNEAENTYTKDVINPLTNVTLSRVGDEIYFGRRTRPTNPYFWLDQLGAGGKIQWYYSTSGGWKLINGTGNPAIGAVLNTDKSYNLDIGNTFAPDANGFIGMISPMANRIVFWSNNKFPSDFSFVTLPNDIEPRFYIKGVVIQDFSTPPILNRVHERSYLSENILKKYGDYNNWGLAISNRLKSWGFNATGMYSFRYWGVRNNIPVSSRLPIEHTWQLSGWAMRGDYPYKIKGVYDGAVCPPGSATLRWQGGQVDVFDPGYKVALETETKNRASGLDKNSAYSFIPEEADQLFGMNSTNHDHLGYITISQNPYKSKNNSNTISYTDTKLYSKYALRDFLRYRYKDQNENLSVFTTDSATVPFYIYSISPSGGELKALQNLNAAWGTNYTTWDTSSGNFLDGTNAYGLGTGFMDENGKNILYGGVCKIGYNGSFTNPSFPNLRQDLDDFVAFFSEKYAKTLSSVLNLVSHPSIFLPLYNGPDYVYRAVAPYFDGFWVNPGGIINFSSGVAENLLRIYNIVKKPLIISDYAHGTIDSPAGYKGVITSVSYDPVKKRTRFVAPDSRYIFRVAQSIWFPDVPISNLPPGYYPYPRIRWVNWDNFEVDGDLTKAITPGTRFEIASNSGDGELKFKTQEERARAMVNHYNTVLNLKGDDGNYFVVGFEHWSLYDNEISDWGEIYAFGLATPYDNAYDGVEARKIVSKDGSGYDVGGEEADYGNLLGNLSSYLKKIYNNAAWSSKTPAVVDINSPIVSDIQATVTTGSATVNWNTNEPEPSDSQTIIKQKTPSFSYTFTKNLGVGLKNDNEDVKNLQKILVLENLFPQNSVTGYFDEQTKVSVIQFQIKYKISPSLGFVGSLTRAKLQELFGEDAALSSQAIQSMETNIFIRNLSLGISGDDVKTLQELLVKDGFLPSYHTRTNFFGKLTKQAVITFQKHYNIQPALGFVGPLTRAKFEELRKGVSAFTTAVSGILVGPFAFGFSNDQVTLLQQMLSHDPEIYPEAIITGYYGPLTEAAVKRFQQKYGIEQTGIAGPQTRVKLNELYAPASLTP</sequence>
<evidence type="ECO:0000313" key="3">
    <source>
        <dbReference type="Proteomes" id="UP000034044"/>
    </source>
</evidence>
<gene>
    <name evidence="2" type="ORF">US36_C0018G0002</name>
</gene>
<reference evidence="2 3" key="1">
    <citation type="journal article" date="2015" name="Nature">
        <title>rRNA introns, odd ribosomes, and small enigmatic genomes across a large radiation of phyla.</title>
        <authorList>
            <person name="Brown C.T."/>
            <person name="Hug L.A."/>
            <person name="Thomas B.C."/>
            <person name="Sharon I."/>
            <person name="Castelle C.J."/>
            <person name="Singh A."/>
            <person name="Wilkins M.J."/>
            <person name="Williams K.H."/>
            <person name="Banfield J.F."/>
        </authorList>
    </citation>
    <scope>NUCLEOTIDE SEQUENCE [LARGE SCALE GENOMIC DNA]</scope>
</reference>
<dbReference type="InterPro" id="IPR013320">
    <property type="entry name" value="ConA-like_dom_sf"/>
</dbReference>
<dbReference type="SMART" id="SM00060">
    <property type="entry name" value="FN3"/>
    <property type="match status" value="2"/>
</dbReference>
<dbReference type="InterPro" id="IPR003961">
    <property type="entry name" value="FN3_dom"/>
</dbReference>
<dbReference type="SUPFAM" id="SSF49899">
    <property type="entry name" value="Concanavalin A-like lectins/glucanases"/>
    <property type="match status" value="1"/>
</dbReference>
<protein>
    <submittedName>
        <fullName evidence="2">Fibronectin type III domain protein</fullName>
    </submittedName>
</protein>
<dbReference type="PROSITE" id="PS50853">
    <property type="entry name" value="FN3"/>
    <property type="match status" value="1"/>
</dbReference>
<dbReference type="InterPro" id="IPR013783">
    <property type="entry name" value="Ig-like_fold"/>
</dbReference>
<dbReference type="NCBIfam" id="NF033679">
    <property type="entry name" value="DNRLRE_dom"/>
    <property type="match status" value="1"/>
</dbReference>
<dbReference type="SUPFAM" id="SSF49265">
    <property type="entry name" value="Fibronectin type III"/>
    <property type="match status" value="1"/>
</dbReference>
<dbReference type="InterPro" id="IPR002477">
    <property type="entry name" value="Peptidoglycan-bd-like"/>
</dbReference>
<feature type="domain" description="Fibronectin type-III" evidence="1">
    <location>
        <begin position="558"/>
        <end position="646"/>
    </location>
</feature>
<name>A0A0G0IBB3_9BACT</name>
<organism evidence="2 3">
    <name type="scientific">Candidatus Wolfebacteria bacterium GW2011_GWC1_37_10</name>
    <dbReference type="NCBI Taxonomy" id="1619010"/>
    <lineage>
        <taxon>Bacteria</taxon>
        <taxon>Candidatus Wolfeibacteriota</taxon>
    </lineage>
</organism>